<name>A0A8J3SMR9_9ACTN</name>
<reference evidence="1 2" key="1">
    <citation type="submission" date="2021-01" db="EMBL/GenBank/DDBJ databases">
        <title>Whole genome shotgun sequence of Planobispora siamensis NBRC 107568.</title>
        <authorList>
            <person name="Komaki H."/>
            <person name="Tamura T."/>
        </authorList>
    </citation>
    <scope>NUCLEOTIDE SEQUENCE [LARGE SCALE GENOMIC DNA]</scope>
    <source>
        <strain evidence="1 2">NBRC 107568</strain>
    </source>
</reference>
<dbReference type="Proteomes" id="UP000619788">
    <property type="component" value="Unassembled WGS sequence"/>
</dbReference>
<keyword evidence="2" id="KW-1185">Reference proteome</keyword>
<evidence type="ECO:0000313" key="1">
    <source>
        <dbReference type="EMBL" id="GIH95436.1"/>
    </source>
</evidence>
<protein>
    <submittedName>
        <fullName evidence="1">Uncharacterized protein</fullName>
    </submittedName>
</protein>
<comment type="caution">
    <text evidence="1">The sequence shown here is derived from an EMBL/GenBank/DDBJ whole genome shotgun (WGS) entry which is preliminary data.</text>
</comment>
<accession>A0A8J3SMR9</accession>
<dbReference type="RefSeq" id="WP_204067531.1">
    <property type="nucleotide sequence ID" value="NZ_BOOJ01000052.1"/>
</dbReference>
<organism evidence="1 2">
    <name type="scientific">Planobispora siamensis</name>
    <dbReference type="NCBI Taxonomy" id="936338"/>
    <lineage>
        <taxon>Bacteria</taxon>
        <taxon>Bacillati</taxon>
        <taxon>Actinomycetota</taxon>
        <taxon>Actinomycetes</taxon>
        <taxon>Streptosporangiales</taxon>
        <taxon>Streptosporangiaceae</taxon>
        <taxon>Planobispora</taxon>
    </lineage>
</organism>
<dbReference type="AlphaFoldDB" id="A0A8J3SMR9"/>
<sequence>MRAVLRRDLDTAVARQVLGRATSLAAQVAAEAAARAPAARVWVTMGDDRVRPSHQDAHRQMIPANLRFKLRKQSAAPGRRAQLLAGYDLAREPRDPSLPAGQRGGCRCIAITVPGVIAAKVQAHPAVLTGSRAVGRVSVAFPRIVESHTGTSDDAPAPFLANAIDAVAARLRARASARP</sequence>
<dbReference type="EMBL" id="BOOJ01000052">
    <property type="protein sequence ID" value="GIH95436.1"/>
    <property type="molecule type" value="Genomic_DNA"/>
</dbReference>
<gene>
    <name evidence="1" type="ORF">Psi01_60660</name>
</gene>
<proteinExistence type="predicted"/>
<evidence type="ECO:0000313" key="2">
    <source>
        <dbReference type="Proteomes" id="UP000619788"/>
    </source>
</evidence>